<dbReference type="EMBL" id="GL378335">
    <property type="protein sequence ID" value="EFJ49388.1"/>
    <property type="molecule type" value="Genomic_DNA"/>
</dbReference>
<feature type="domain" description="N-acetyltransferase" evidence="2">
    <location>
        <begin position="1"/>
        <end position="84"/>
    </location>
</feature>
<dbReference type="STRING" id="3068.D8TSK7"/>
<dbReference type="InterPro" id="IPR000182">
    <property type="entry name" value="GNAT_dom"/>
</dbReference>
<proteinExistence type="inferred from homology"/>
<keyword evidence="1" id="KW-0012">Acyltransferase</keyword>
<comment type="similarity">
    <text evidence="1">Belongs to the acetyltransferase family. GNA1 subfamily.</text>
</comment>
<dbReference type="FunCoup" id="D8TSK7">
    <property type="interactions" value="911"/>
</dbReference>
<dbReference type="InterPro" id="IPR016181">
    <property type="entry name" value="Acyl_CoA_acyltransferase"/>
</dbReference>
<dbReference type="InParanoid" id="D8TSK7"/>
<dbReference type="UniPathway" id="UPA00113">
    <property type="reaction ID" value="UER00529"/>
</dbReference>
<dbReference type="AlphaFoldDB" id="D8TSK7"/>
<keyword evidence="1" id="KW-0808">Transferase</keyword>
<dbReference type="PROSITE" id="PS51186">
    <property type="entry name" value="GNAT"/>
    <property type="match status" value="1"/>
</dbReference>
<keyword evidence="4" id="KW-1185">Reference proteome</keyword>
<evidence type="ECO:0000313" key="4">
    <source>
        <dbReference type="Proteomes" id="UP000001058"/>
    </source>
</evidence>
<feature type="non-terminal residue" evidence="3">
    <location>
        <position position="84"/>
    </location>
</feature>
<dbReference type="RefSeq" id="XP_002949369.1">
    <property type="nucleotide sequence ID" value="XM_002949323.1"/>
</dbReference>
<comment type="catalytic activity">
    <reaction evidence="1">
        <text>D-glucosamine 6-phosphate + acetyl-CoA = N-acetyl-D-glucosamine 6-phosphate + CoA + H(+)</text>
        <dbReference type="Rhea" id="RHEA:10292"/>
        <dbReference type="ChEBI" id="CHEBI:15378"/>
        <dbReference type="ChEBI" id="CHEBI:57287"/>
        <dbReference type="ChEBI" id="CHEBI:57288"/>
        <dbReference type="ChEBI" id="CHEBI:57513"/>
        <dbReference type="ChEBI" id="CHEBI:58725"/>
        <dbReference type="EC" id="2.3.1.4"/>
    </reaction>
</comment>
<dbReference type="SUPFAM" id="SSF55729">
    <property type="entry name" value="Acyl-CoA N-acyltransferases (Nat)"/>
    <property type="match status" value="1"/>
</dbReference>
<protein>
    <recommendedName>
        <fullName evidence="1">Glucosamine 6-phosphate N-acetyltransferase</fullName>
        <ecNumber evidence="1">2.3.1.4</ecNumber>
    </recommendedName>
</protein>
<dbReference type="OrthoDB" id="10039976at2759"/>
<evidence type="ECO:0000313" key="3">
    <source>
        <dbReference type="EMBL" id="EFJ49388.1"/>
    </source>
</evidence>
<dbReference type="CDD" id="cd04301">
    <property type="entry name" value="NAT_SF"/>
    <property type="match status" value="1"/>
</dbReference>
<comment type="pathway">
    <text evidence="1">Nucleotide-sugar biosynthesis; UDP-N-acetyl-alpha-D-glucosamine biosynthesis; N-acetyl-alpha-D-glucosamine 1-phosphate from alpha-D-glucosamine 6-phosphate (route I): step 1/2.</text>
</comment>
<dbReference type="Pfam" id="PF00583">
    <property type="entry name" value="Acetyltransf_1"/>
    <property type="match status" value="1"/>
</dbReference>
<feature type="non-terminal residue" evidence="3">
    <location>
        <position position="1"/>
    </location>
</feature>
<gene>
    <name evidence="3" type="ORF">VOLCADRAFT_47170</name>
</gene>
<dbReference type="InterPro" id="IPR039143">
    <property type="entry name" value="GNPNAT1-like"/>
</dbReference>
<dbReference type="Proteomes" id="UP000001058">
    <property type="component" value="Unassembled WGS sequence"/>
</dbReference>
<dbReference type="PANTHER" id="PTHR13355">
    <property type="entry name" value="GLUCOSAMINE 6-PHOSPHATE N-ACETYLTRANSFERASE"/>
    <property type="match status" value="1"/>
</dbReference>
<evidence type="ECO:0000256" key="1">
    <source>
        <dbReference type="RuleBase" id="RU365086"/>
    </source>
</evidence>
<accession>D8TSK7</accession>
<reference evidence="3 4" key="1">
    <citation type="journal article" date="2010" name="Science">
        <title>Genomic analysis of organismal complexity in the multicellular green alga Volvox carteri.</title>
        <authorList>
            <person name="Prochnik S.E."/>
            <person name="Umen J."/>
            <person name="Nedelcu A.M."/>
            <person name="Hallmann A."/>
            <person name="Miller S.M."/>
            <person name="Nishii I."/>
            <person name="Ferris P."/>
            <person name="Kuo A."/>
            <person name="Mitros T."/>
            <person name="Fritz-Laylin L.K."/>
            <person name="Hellsten U."/>
            <person name="Chapman J."/>
            <person name="Simakov O."/>
            <person name="Rensing S.A."/>
            <person name="Terry A."/>
            <person name="Pangilinan J."/>
            <person name="Kapitonov V."/>
            <person name="Jurka J."/>
            <person name="Salamov A."/>
            <person name="Shapiro H."/>
            <person name="Schmutz J."/>
            <person name="Grimwood J."/>
            <person name="Lindquist E."/>
            <person name="Lucas S."/>
            <person name="Grigoriev I.V."/>
            <person name="Schmitt R."/>
            <person name="Kirk D."/>
            <person name="Rokhsar D.S."/>
        </authorList>
    </citation>
    <scope>NUCLEOTIDE SEQUENCE [LARGE SCALE GENOMIC DNA]</scope>
    <source>
        <strain evidence="4">f. Nagariensis / Eve</strain>
    </source>
</reference>
<dbReference type="eggNOG" id="KOG3396">
    <property type="taxonomic scope" value="Eukaryota"/>
</dbReference>
<sequence length="84" mass="9140">GRVIATAAMIVEIKFIHNCGKVGHIEDVVVDPAYRGKKLGLKLISALVDTAREAGCYKTILDCSEDNAPFYEKCGLTRKGVQMV</sequence>
<dbReference type="EC" id="2.3.1.4" evidence="1"/>
<dbReference type="Gene3D" id="3.40.630.30">
    <property type="match status" value="1"/>
</dbReference>
<comment type="subunit">
    <text evidence="1">Homodimer.</text>
</comment>
<dbReference type="GO" id="GO:0006048">
    <property type="term" value="P:UDP-N-acetylglucosamine biosynthetic process"/>
    <property type="evidence" value="ECO:0007669"/>
    <property type="project" value="UniProtKB-UniRule"/>
</dbReference>
<organism evidence="4">
    <name type="scientific">Volvox carteri f. nagariensis</name>
    <dbReference type="NCBI Taxonomy" id="3068"/>
    <lineage>
        <taxon>Eukaryota</taxon>
        <taxon>Viridiplantae</taxon>
        <taxon>Chlorophyta</taxon>
        <taxon>core chlorophytes</taxon>
        <taxon>Chlorophyceae</taxon>
        <taxon>CS clade</taxon>
        <taxon>Chlamydomonadales</taxon>
        <taxon>Volvocaceae</taxon>
        <taxon>Volvox</taxon>
    </lineage>
</organism>
<dbReference type="GeneID" id="9618657"/>
<dbReference type="GO" id="GO:0004343">
    <property type="term" value="F:glucosamine 6-phosphate N-acetyltransferase activity"/>
    <property type="evidence" value="ECO:0007669"/>
    <property type="project" value="UniProtKB-UniRule"/>
</dbReference>
<name>D8TSK7_VOLCA</name>
<dbReference type="KEGG" id="vcn:VOLCADRAFT_47170"/>
<evidence type="ECO:0000259" key="2">
    <source>
        <dbReference type="PROSITE" id="PS51186"/>
    </source>
</evidence>
<dbReference type="PANTHER" id="PTHR13355:SF11">
    <property type="entry name" value="GLUCOSAMINE 6-PHOSPHATE N-ACETYLTRANSFERASE"/>
    <property type="match status" value="1"/>
</dbReference>